<dbReference type="HAMAP" id="MF_01054">
    <property type="entry name" value="UPF0237"/>
    <property type="match status" value="1"/>
</dbReference>
<dbReference type="PANTHER" id="PTHR34875:SF6">
    <property type="entry name" value="UPF0237 PROTEIN MJ1558"/>
    <property type="match status" value="1"/>
</dbReference>
<dbReference type="CDD" id="cd04872">
    <property type="entry name" value="ACT_1ZPV"/>
    <property type="match status" value="1"/>
</dbReference>
<dbReference type="RefSeq" id="WP_413779057.1">
    <property type="nucleotide sequence ID" value="NZ_JAUOZS010000001.1"/>
</dbReference>
<dbReference type="InterPro" id="IPR045865">
    <property type="entry name" value="ACT-like_dom_sf"/>
</dbReference>
<dbReference type="InterPro" id="IPR050990">
    <property type="entry name" value="UPF0237/GcvR_regulator"/>
</dbReference>
<dbReference type="SUPFAM" id="SSF55021">
    <property type="entry name" value="ACT-like"/>
    <property type="match status" value="1"/>
</dbReference>
<sequence>MKVVITIIGQDRVGIVAMASTTLAANSVNILDINQNIVNGFFNMVMIADMSGATISLKDLQQLFKDKGQAMGLEIKVQHEDIFKAMHRI</sequence>
<gene>
    <name evidence="3" type="ORF">Q4T40_04610</name>
</gene>
<comment type="caution">
    <text evidence="3">The sequence shown here is derived from an EMBL/GenBank/DDBJ whole genome shotgun (WGS) entry which is preliminary data.</text>
</comment>
<evidence type="ECO:0000259" key="2">
    <source>
        <dbReference type="PROSITE" id="PS51671"/>
    </source>
</evidence>
<evidence type="ECO:0000256" key="1">
    <source>
        <dbReference type="HAMAP-Rule" id="MF_01054"/>
    </source>
</evidence>
<dbReference type="EMBL" id="JAUOZS010000001">
    <property type="protein sequence ID" value="MDT8900519.1"/>
    <property type="molecule type" value="Genomic_DNA"/>
</dbReference>
<dbReference type="Gene3D" id="3.30.70.260">
    <property type="match status" value="1"/>
</dbReference>
<reference evidence="3 4" key="1">
    <citation type="submission" date="2023-07" db="EMBL/GenBank/DDBJ databases">
        <title>The novel representative of Negativicutes class, Anaeroselena agilis gen. nov. sp. nov.</title>
        <authorList>
            <person name="Prokofeva M.I."/>
            <person name="Elcheninov A.G."/>
            <person name="Klyukina A."/>
            <person name="Kublanov I.V."/>
            <person name="Frolov E.N."/>
            <person name="Podosokorskaya O.A."/>
        </authorList>
    </citation>
    <scope>NUCLEOTIDE SEQUENCE [LARGE SCALE GENOMIC DNA]</scope>
    <source>
        <strain evidence="3 4">4137-cl</strain>
    </source>
</reference>
<accession>A0ABU3NUN4</accession>
<feature type="domain" description="ACT" evidence="2">
    <location>
        <begin position="4"/>
        <end position="82"/>
    </location>
</feature>
<dbReference type="Proteomes" id="UP001254848">
    <property type="component" value="Unassembled WGS sequence"/>
</dbReference>
<dbReference type="PANTHER" id="PTHR34875">
    <property type="entry name" value="UPF0237 PROTEIN MJ1558"/>
    <property type="match status" value="1"/>
</dbReference>
<protein>
    <recommendedName>
        <fullName evidence="1">UPF0237 protein Q4T40_04610</fullName>
    </recommendedName>
</protein>
<comment type="similarity">
    <text evidence="1">Belongs to the UPF0237 family.</text>
</comment>
<dbReference type="InterPro" id="IPR002912">
    <property type="entry name" value="ACT_dom"/>
</dbReference>
<dbReference type="Pfam" id="PF13740">
    <property type="entry name" value="ACT_6"/>
    <property type="match status" value="1"/>
</dbReference>
<name>A0ABU3NUN4_9FIRM</name>
<evidence type="ECO:0000313" key="4">
    <source>
        <dbReference type="Proteomes" id="UP001254848"/>
    </source>
</evidence>
<organism evidence="3 4">
    <name type="scientific">Anaeroselena agilis</name>
    <dbReference type="NCBI Taxonomy" id="3063788"/>
    <lineage>
        <taxon>Bacteria</taxon>
        <taxon>Bacillati</taxon>
        <taxon>Bacillota</taxon>
        <taxon>Negativicutes</taxon>
        <taxon>Acetonemataceae</taxon>
        <taxon>Anaeroselena</taxon>
    </lineage>
</organism>
<dbReference type="InterPro" id="IPR022986">
    <property type="entry name" value="UPF0237_ACT"/>
</dbReference>
<dbReference type="PROSITE" id="PS51671">
    <property type="entry name" value="ACT"/>
    <property type="match status" value="1"/>
</dbReference>
<evidence type="ECO:0000313" key="3">
    <source>
        <dbReference type="EMBL" id="MDT8900519.1"/>
    </source>
</evidence>
<dbReference type="NCBIfam" id="NF001220">
    <property type="entry name" value="PRK00194.1"/>
    <property type="match status" value="1"/>
</dbReference>
<proteinExistence type="inferred from homology"/>
<keyword evidence="4" id="KW-1185">Reference proteome</keyword>